<feature type="transmembrane region" description="Helical" evidence="10">
    <location>
        <begin position="661"/>
        <end position="687"/>
    </location>
</feature>
<dbReference type="SUPFAM" id="SSF161070">
    <property type="entry name" value="SNF-like"/>
    <property type="match status" value="1"/>
</dbReference>
<dbReference type="PRINTS" id="PR00176">
    <property type="entry name" value="NANEUSMPORT"/>
</dbReference>
<feature type="transmembrane region" description="Helical" evidence="10">
    <location>
        <begin position="99"/>
        <end position="127"/>
    </location>
</feature>
<keyword evidence="12" id="KW-1185">Reference proteome</keyword>
<evidence type="ECO:0000256" key="6">
    <source>
        <dbReference type="ARBA" id="ARBA00023136"/>
    </source>
</evidence>
<feature type="binding site" evidence="8">
    <location>
        <position position="33"/>
    </location>
    <ligand>
        <name>Na(+)</name>
        <dbReference type="ChEBI" id="CHEBI:29101"/>
        <label>1</label>
    </ligand>
</feature>
<dbReference type="GO" id="GO:0035725">
    <property type="term" value="P:sodium ion transmembrane transport"/>
    <property type="evidence" value="ECO:0007669"/>
    <property type="project" value="TreeGrafter"/>
</dbReference>
<keyword evidence="8" id="KW-0479">Metal-binding</keyword>
<keyword evidence="6 10" id="KW-0472">Membrane</keyword>
<dbReference type="AlphaFoldDB" id="A0AA40I8Y7"/>
<feature type="transmembrane region" description="Helical" evidence="10">
    <location>
        <begin position="290"/>
        <end position="313"/>
    </location>
</feature>
<feature type="transmembrane region" description="Helical" evidence="10">
    <location>
        <begin position="57"/>
        <end position="78"/>
    </location>
</feature>
<evidence type="ECO:0000256" key="1">
    <source>
        <dbReference type="ARBA" id="ARBA00004141"/>
    </source>
</evidence>
<evidence type="ECO:0000313" key="12">
    <source>
        <dbReference type="Proteomes" id="UP001177744"/>
    </source>
</evidence>
<sequence length="764" mass="85244">MASAPGPDPLGDSSEDERPKWDNKLQYLLSCVGFAVGLGNIWRFPYLCQSHGGGAFLIPYLIALAFEGIPLFHIELAIGQRLRRGSIGVWKAISPYLGGVGLGCFTASFLISLYYNTVLTWVLWYLLNSFQHPLPWSTCPLNLNQTGFVEECQGSSSVSYFWYRQTLNITADIDYSGSIQWRLLACLAACWAVLYLCVIRGIESTGKVIYFTALFPYLVLTIFLIRGLTLPGATEGLIYLFTPNMQTLQSPRVWLDAATQIFFSLSLAFGGHIALASYNPPRNDCEKDAVTIALVNSMTSLYASIAVFSVLGFKAANDYGHCLDRNILSLTNEFDFPDQSISRDEYAAVLTHLNATHPERLAGLHLESCRLQDFLDKVLRAWPCCLRLARGGRHWLWRSGQLHTGPADPRGPCSRLRWAGPQGSGLMVPEPSGPGPTAQAGCRLLKKRRFLSLRGALCCPGTALMEQVQHLTQGQEGVRAHVSQRRPCWCVCPSMRSVSVCVKLGRPVHVCPSAAVRVLQSASGTGLAFIVFTEAILHMPGAPAWAVLFFAMLFTLGLSSMFGNIEGVITPLLDMGVLPRRVPKEALTGTVCLLCFLVATCFTLQSGNYWLEVFDKYAASLNLIIFAFFEVIGVVYVYGMERFCDDIEWMTGRRPGLYWRVTWKFISPLLLLTIFVAYIIFLVWTTLSYKAWNPQYKQFPSRQEKSYPGWVQAICGLLSFLPALLVPGVAMAQLPIWRRRKQENVQQNMRLKLQVSEVFDSEVR</sequence>
<keyword evidence="2 9" id="KW-0813">Transport</keyword>
<evidence type="ECO:0000256" key="8">
    <source>
        <dbReference type="PIRSR" id="PIRSR600175-1"/>
    </source>
</evidence>
<reference evidence="11" key="1">
    <citation type="submission" date="2023-06" db="EMBL/GenBank/DDBJ databases">
        <title>Reference genome for the Northern bat (Eptesicus nilssonii), a most northern bat species.</title>
        <authorList>
            <person name="Laine V.N."/>
            <person name="Pulliainen A.T."/>
            <person name="Lilley T.M."/>
        </authorList>
    </citation>
    <scope>NUCLEOTIDE SEQUENCE</scope>
    <source>
        <strain evidence="11">BLF_Eptnil</strain>
        <tissue evidence="11">Kidney</tissue>
    </source>
</reference>
<evidence type="ECO:0000256" key="10">
    <source>
        <dbReference type="SAM" id="Phobius"/>
    </source>
</evidence>
<gene>
    <name evidence="11" type="ORF">QTO34_013969</name>
</gene>
<dbReference type="Pfam" id="PF00209">
    <property type="entry name" value="SNF"/>
    <property type="match status" value="2"/>
</dbReference>
<feature type="binding site" evidence="8">
    <location>
        <position position="35"/>
    </location>
    <ligand>
        <name>Na(+)</name>
        <dbReference type="ChEBI" id="CHEBI:29101"/>
        <label>1</label>
    </ligand>
</feature>
<feature type="transmembrane region" description="Helical" evidence="10">
    <location>
        <begin position="253"/>
        <end position="278"/>
    </location>
</feature>
<feature type="transmembrane region" description="Helical" evidence="10">
    <location>
        <begin position="210"/>
        <end position="233"/>
    </location>
</feature>
<feature type="binding site" evidence="8">
    <location>
        <position position="40"/>
    </location>
    <ligand>
        <name>Na(+)</name>
        <dbReference type="ChEBI" id="CHEBI:29101"/>
        <label>1</label>
    </ligand>
</feature>
<feature type="binding site" evidence="8">
    <location>
        <position position="296"/>
    </location>
    <ligand>
        <name>Na(+)</name>
        <dbReference type="ChEBI" id="CHEBI:29101"/>
        <label>1</label>
    </ligand>
</feature>
<evidence type="ECO:0000256" key="7">
    <source>
        <dbReference type="ARBA" id="ARBA00023180"/>
    </source>
</evidence>
<evidence type="ECO:0000256" key="9">
    <source>
        <dbReference type="RuleBase" id="RU003732"/>
    </source>
</evidence>
<dbReference type="InterPro" id="IPR002438">
    <property type="entry name" value="Neutral_aa_SLC6"/>
</dbReference>
<feature type="binding site" evidence="8">
    <location>
        <position position="36"/>
    </location>
    <ligand>
        <name>Na(+)</name>
        <dbReference type="ChEBI" id="CHEBI:29101"/>
        <label>1</label>
    </ligand>
</feature>
<accession>A0AA40I8Y7</accession>
<evidence type="ECO:0000256" key="4">
    <source>
        <dbReference type="ARBA" id="ARBA00022847"/>
    </source>
</evidence>
<evidence type="ECO:0000256" key="2">
    <source>
        <dbReference type="ARBA" id="ARBA00022448"/>
    </source>
</evidence>
<keyword evidence="5 10" id="KW-1133">Transmembrane helix</keyword>
<dbReference type="PANTHER" id="PTHR11616">
    <property type="entry name" value="SODIUM/CHLORIDE DEPENDENT TRANSPORTER"/>
    <property type="match status" value="1"/>
</dbReference>
<evidence type="ECO:0000256" key="5">
    <source>
        <dbReference type="ARBA" id="ARBA00022989"/>
    </source>
</evidence>
<keyword evidence="7" id="KW-0325">Glycoprotein</keyword>
<comment type="caution">
    <text evidence="11">The sequence shown here is derived from an EMBL/GenBank/DDBJ whole genome shotgun (WGS) entry which is preliminary data.</text>
</comment>
<dbReference type="PRINTS" id="PR01206">
    <property type="entry name" value="ORPHTRNSPORT"/>
</dbReference>
<dbReference type="GO" id="GO:0015293">
    <property type="term" value="F:symporter activity"/>
    <property type="evidence" value="ECO:0007669"/>
    <property type="project" value="UniProtKB-KW"/>
</dbReference>
<organism evidence="11 12">
    <name type="scientific">Cnephaeus nilssonii</name>
    <name type="common">Northern bat</name>
    <name type="synonym">Eptesicus nilssonii</name>
    <dbReference type="NCBI Taxonomy" id="3371016"/>
    <lineage>
        <taxon>Eukaryota</taxon>
        <taxon>Metazoa</taxon>
        <taxon>Chordata</taxon>
        <taxon>Craniata</taxon>
        <taxon>Vertebrata</taxon>
        <taxon>Euteleostomi</taxon>
        <taxon>Mammalia</taxon>
        <taxon>Eutheria</taxon>
        <taxon>Laurasiatheria</taxon>
        <taxon>Chiroptera</taxon>
        <taxon>Yangochiroptera</taxon>
        <taxon>Vespertilionidae</taxon>
        <taxon>Cnephaeus</taxon>
    </lineage>
</organism>
<feature type="binding site" evidence="8">
    <location>
        <position position="264"/>
    </location>
    <ligand>
        <name>Na(+)</name>
        <dbReference type="ChEBI" id="CHEBI:29101"/>
        <label>1</label>
    </ligand>
</feature>
<feature type="transmembrane region" description="Helical" evidence="10">
    <location>
        <begin position="27"/>
        <end position="45"/>
    </location>
</feature>
<proteinExistence type="inferred from homology"/>
<dbReference type="PROSITE" id="PS50267">
    <property type="entry name" value="NA_NEUROTRAN_SYMP_3"/>
    <property type="match status" value="1"/>
</dbReference>
<comment type="similarity">
    <text evidence="9">Belongs to the sodium:neurotransmitter symporter (SNF) (TC 2.A.22) family.</text>
</comment>
<evidence type="ECO:0000313" key="11">
    <source>
        <dbReference type="EMBL" id="KAK1345259.1"/>
    </source>
</evidence>
<feature type="transmembrane region" description="Helical" evidence="10">
    <location>
        <begin position="707"/>
        <end position="732"/>
    </location>
</feature>
<name>A0AA40I8Y7_CNENI</name>
<feature type="transmembrane region" description="Helical" evidence="10">
    <location>
        <begin position="586"/>
        <end position="605"/>
    </location>
</feature>
<dbReference type="PROSITE" id="PS00610">
    <property type="entry name" value="NA_NEUROTRAN_SYMP_1"/>
    <property type="match status" value="1"/>
</dbReference>
<dbReference type="InterPro" id="IPR037272">
    <property type="entry name" value="SNS_sf"/>
</dbReference>
<dbReference type="EMBL" id="JAULJE010000003">
    <property type="protein sequence ID" value="KAK1345259.1"/>
    <property type="molecule type" value="Genomic_DNA"/>
</dbReference>
<dbReference type="GO" id="GO:0006865">
    <property type="term" value="P:amino acid transport"/>
    <property type="evidence" value="ECO:0007669"/>
    <property type="project" value="TreeGrafter"/>
</dbReference>
<dbReference type="GO" id="GO:0005886">
    <property type="term" value="C:plasma membrane"/>
    <property type="evidence" value="ECO:0007669"/>
    <property type="project" value="InterPro"/>
</dbReference>
<feature type="transmembrane region" description="Helical" evidence="10">
    <location>
        <begin position="617"/>
        <end position="640"/>
    </location>
</feature>
<dbReference type="GO" id="GO:0046872">
    <property type="term" value="F:metal ion binding"/>
    <property type="evidence" value="ECO:0007669"/>
    <property type="project" value="UniProtKB-KW"/>
</dbReference>
<feature type="transmembrane region" description="Helical" evidence="10">
    <location>
        <begin position="544"/>
        <end position="565"/>
    </location>
</feature>
<keyword evidence="3 9" id="KW-0812">Transmembrane</keyword>
<feature type="transmembrane region" description="Helical" evidence="10">
    <location>
        <begin position="179"/>
        <end position="198"/>
    </location>
</feature>
<keyword evidence="8" id="KW-0915">Sodium</keyword>
<dbReference type="Proteomes" id="UP001177744">
    <property type="component" value="Unassembled WGS sequence"/>
</dbReference>
<protein>
    <recommendedName>
        <fullName evidence="9">Transporter</fullName>
    </recommendedName>
</protein>
<dbReference type="NCBIfam" id="NF037979">
    <property type="entry name" value="Na_transp"/>
    <property type="match status" value="1"/>
</dbReference>
<keyword evidence="4 9" id="KW-0769">Symport</keyword>
<comment type="subcellular location">
    <subcellularLocation>
        <location evidence="1">Membrane</location>
        <topology evidence="1">Multi-pass membrane protein</topology>
    </subcellularLocation>
</comment>
<evidence type="ECO:0000256" key="3">
    <source>
        <dbReference type="ARBA" id="ARBA00022692"/>
    </source>
</evidence>
<dbReference type="PANTHER" id="PTHR11616:SF109">
    <property type="entry name" value="INACTIVE SODIUM-DEPENDENT NEUTRAL AMINO ACID TRANSPORTER B(0)AT3"/>
    <property type="match status" value="1"/>
</dbReference>
<dbReference type="InterPro" id="IPR000175">
    <property type="entry name" value="Na/ntran_symport"/>
</dbReference>